<organism evidence="1 2">
    <name type="scientific">Aerophobetes bacterium</name>
    <dbReference type="NCBI Taxonomy" id="2030807"/>
    <lineage>
        <taxon>Bacteria</taxon>
        <taxon>Candidatus Aerophobota</taxon>
    </lineage>
</organism>
<proteinExistence type="predicted"/>
<feature type="non-terminal residue" evidence="1">
    <location>
        <position position="164"/>
    </location>
</feature>
<sequence length="164" mass="17901">MVEKLVKRGGLAILLLLVGFSLARAQQDIDLIDTPTARILNKNQYSINFRFFQDGGVLVTGKAGLTENFTIGASYGGKQVIGMGNFEGNPQPTFSLKYKLAEQGEEMPVSIAVGYDGQGYGTYYKEGDKVDDETIKDGVGFYQTSSPGFFLSASEKLEKFYVHG</sequence>
<evidence type="ECO:0000313" key="2">
    <source>
        <dbReference type="Proteomes" id="UP000277457"/>
    </source>
</evidence>
<dbReference type="AlphaFoldDB" id="A0A662D526"/>
<accession>A0A662D526</accession>
<name>A0A662D526_UNCAE</name>
<dbReference type="Proteomes" id="UP000277457">
    <property type="component" value="Unassembled WGS sequence"/>
</dbReference>
<dbReference type="EMBL" id="QMPY01000049">
    <property type="protein sequence ID" value="RLE08046.1"/>
    <property type="molecule type" value="Genomic_DNA"/>
</dbReference>
<gene>
    <name evidence="1" type="ORF">DRZ78_01870</name>
</gene>
<protein>
    <submittedName>
        <fullName evidence="1">Uncharacterized protein</fullName>
    </submittedName>
</protein>
<comment type="caution">
    <text evidence="1">The sequence shown here is derived from an EMBL/GenBank/DDBJ whole genome shotgun (WGS) entry which is preliminary data.</text>
</comment>
<reference evidence="1 2" key="1">
    <citation type="submission" date="2018-06" db="EMBL/GenBank/DDBJ databases">
        <title>Extensive metabolic versatility and redundancy in microbially diverse, dynamic hydrothermal sediments.</title>
        <authorList>
            <person name="Dombrowski N."/>
            <person name="Teske A."/>
            <person name="Baker B.J."/>
        </authorList>
    </citation>
    <scope>NUCLEOTIDE SEQUENCE [LARGE SCALE GENOMIC DNA]</scope>
    <source>
        <strain evidence="1">B7_G13</strain>
    </source>
</reference>
<evidence type="ECO:0000313" key="1">
    <source>
        <dbReference type="EMBL" id="RLE08046.1"/>
    </source>
</evidence>